<keyword evidence="8 12" id="KW-0067">ATP-binding</keyword>
<evidence type="ECO:0000256" key="11">
    <source>
        <dbReference type="ARBA" id="ARBA00057735"/>
    </source>
</evidence>
<organism evidence="14 15">
    <name type="scientific">Candidatus Avelusimicrobium gallicola</name>
    <dbReference type="NCBI Taxonomy" id="2562704"/>
    <lineage>
        <taxon>Bacteria</taxon>
        <taxon>Pseudomonadati</taxon>
        <taxon>Elusimicrobiota</taxon>
        <taxon>Elusimicrobia</taxon>
        <taxon>Elusimicrobiales</taxon>
        <taxon>Elusimicrobiaceae</taxon>
        <taxon>Candidatus Avelusimicrobium</taxon>
    </lineage>
</organism>
<gene>
    <name evidence="12 14" type="primary">tmk</name>
    <name evidence="14" type="ORF">E7027_04525</name>
</gene>
<dbReference type="NCBIfam" id="TIGR00041">
    <property type="entry name" value="DTMP_kinase"/>
    <property type="match status" value="1"/>
</dbReference>
<dbReference type="PANTHER" id="PTHR10344:SF4">
    <property type="entry name" value="UMP-CMP KINASE 2, MITOCHONDRIAL"/>
    <property type="match status" value="1"/>
</dbReference>
<comment type="catalytic activity">
    <reaction evidence="10 12">
        <text>dTMP + ATP = dTDP + ADP</text>
        <dbReference type="Rhea" id="RHEA:13517"/>
        <dbReference type="ChEBI" id="CHEBI:30616"/>
        <dbReference type="ChEBI" id="CHEBI:58369"/>
        <dbReference type="ChEBI" id="CHEBI:63528"/>
        <dbReference type="ChEBI" id="CHEBI:456216"/>
        <dbReference type="EC" id="2.7.4.9"/>
    </reaction>
</comment>
<reference evidence="14" key="1">
    <citation type="submission" date="2019-04" db="EMBL/GenBank/DDBJ databases">
        <title>Evolution of Biomass-Degrading Anaerobic Consortia Revealed by Metagenomics.</title>
        <authorList>
            <person name="Peng X."/>
        </authorList>
    </citation>
    <scope>NUCLEOTIDE SEQUENCE</scope>
    <source>
        <strain evidence="14">SIG66</strain>
    </source>
</reference>
<evidence type="ECO:0000256" key="10">
    <source>
        <dbReference type="ARBA" id="ARBA00048743"/>
    </source>
</evidence>
<dbReference type="InterPro" id="IPR018094">
    <property type="entry name" value="Thymidylate_kinase"/>
</dbReference>
<evidence type="ECO:0000313" key="15">
    <source>
        <dbReference type="Proteomes" id="UP000725649"/>
    </source>
</evidence>
<evidence type="ECO:0000256" key="3">
    <source>
        <dbReference type="ARBA" id="ARBA00017144"/>
    </source>
</evidence>
<keyword evidence="5 12" id="KW-0545">Nucleotide biosynthesis</keyword>
<comment type="caution">
    <text evidence="12">Lacks conserved residue(s) required for the propagation of feature annotation.</text>
</comment>
<comment type="similarity">
    <text evidence="1 12">Belongs to the thymidylate kinase family.</text>
</comment>
<dbReference type="PANTHER" id="PTHR10344">
    <property type="entry name" value="THYMIDYLATE KINASE"/>
    <property type="match status" value="1"/>
</dbReference>
<name>A0A928DQ27_9BACT</name>
<dbReference type="PROSITE" id="PS01331">
    <property type="entry name" value="THYMIDYLATE_KINASE"/>
    <property type="match status" value="1"/>
</dbReference>
<dbReference type="FunFam" id="3.40.50.300:FF:000225">
    <property type="entry name" value="Thymidylate kinase"/>
    <property type="match status" value="1"/>
</dbReference>
<evidence type="ECO:0000256" key="7">
    <source>
        <dbReference type="ARBA" id="ARBA00022777"/>
    </source>
</evidence>
<accession>A0A928DQ27</accession>
<dbReference type="Proteomes" id="UP000725649">
    <property type="component" value="Unassembled WGS sequence"/>
</dbReference>
<protein>
    <recommendedName>
        <fullName evidence="3 12">Thymidylate kinase</fullName>
        <ecNumber evidence="2 12">2.7.4.9</ecNumber>
    </recommendedName>
    <alternativeName>
        <fullName evidence="9 12">dTMP kinase</fullName>
    </alternativeName>
</protein>
<evidence type="ECO:0000313" key="14">
    <source>
        <dbReference type="EMBL" id="MBE6421380.1"/>
    </source>
</evidence>
<evidence type="ECO:0000256" key="9">
    <source>
        <dbReference type="ARBA" id="ARBA00029962"/>
    </source>
</evidence>
<dbReference type="EMBL" id="SUVG01000005">
    <property type="protein sequence ID" value="MBE6421380.1"/>
    <property type="molecule type" value="Genomic_DNA"/>
</dbReference>
<evidence type="ECO:0000256" key="6">
    <source>
        <dbReference type="ARBA" id="ARBA00022741"/>
    </source>
</evidence>
<keyword evidence="4 12" id="KW-0808">Transferase</keyword>
<dbReference type="GO" id="GO:0005829">
    <property type="term" value="C:cytosol"/>
    <property type="evidence" value="ECO:0007669"/>
    <property type="project" value="TreeGrafter"/>
</dbReference>
<keyword evidence="7 12" id="KW-0418">Kinase</keyword>
<dbReference type="GO" id="GO:0006233">
    <property type="term" value="P:dTDP biosynthetic process"/>
    <property type="evidence" value="ECO:0007669"/>
    <property type="project" value="InterPro"/>
</dbReference>
<proteinExistence type="inferred from homology"/>
<evidence type="ECO:0000256" key="8">
    <source>
        <dbReference type="ARBA" id="ARBA00022840"/>
    </source>
</evidence>
<evidence type="ECO:0000256" key="2">
    <source>
        <dbReference type="ARBA" id="ARBA00012980"/>
    </source>
</evidence>
<comment type="caution">
    <text evidence="14">The sequence shown here is derived from an EMBL/GenBank/DDBJ whole genome shotgun (WGS) entry which is preliminary data.</text>
</comment>
<dbReference type="HAMAP" id="MF_00165">
    <property type="entry name" value="Thymidylate_kinase"/>
    <property type="match status" value="1"/>
</dbReference>
<evidence type="ECO:0000256" key="12">
    <source>
        <dbReference type="HAMAP-Rule" id="MF_00165"/>
    </source>
</evidence>
<evidence type="ECO:0000256" key="1">
    <source>
        <dbReference type="ARBA" id="ARBA00009776"/>
    </source>
</evidence>
<dbReference type="GO" id="GO:0006235">
    <property type="term" value="P:dTTP biosynthetic process"/>
    <property type="evidence" value="ECO:0007669"/>
    <property type="project" value="UniProtKB-UniRule"/>
</dbReference>
<dbReference type="InterPro" id="IPR027417">
    <property type="entry name" value="P-loop_NTPase"/>
</dbReference>
<dbReference type="SUPFAM" id="SSF52540">
    <property type="entry name" value="P-loop containing nucleoside triphosphate hydrolases"/>
    <property type="match status" value="1"/>
</dbReference>
<keyword evidence="6 12" id="KW-0547">Nucleotide-binding</keyword>
<evidence type="ECO:0000256" key="5">
    <source>
        <dbReference type="ARBA" id="ARBA00022727"/>
    </source>
</evidence>
<dbReference type="CDD" id="cd01672">
    <property type="entry name" value="TMPK"/>
    <property type="match status" value="1"/>
</dbReference>
<sequence length="207" mass="23664">MTKKGKFIVLEGPDRCGKSTQAKMLVNYLISQGKDVILTREPGGTPTAEKIRQIVLEPGLDVRPMAELFLYEASRAQHTQEKILPALEEGKIVICERYTMSTCAYQGYGRGIDLKVIDTLNKIATLETQPDLTLVFLMSDKYFTERGEYLFSDRLEQEDLAFRQKMRQGYMEMVSNTPHAHLVDADKNINEIQTQVIELLQQYHITD</sequence>
<dbReference type="EC" id="2.7.4.9" evidence="2 12"/>
<dbReference type="GO" id="GO:0005524">
    <property type="term" value="F:ATP binding"/>
    <property type="evidence" value="ECO:0007669"/>
    <property type="project" value="UniProtKB-UniRule"/>
</dbReference>
<dbReference type="Pfam" id="PF02223">
    <property type="entry name" value="Thymidylate_kin"/>
    <property type="match status" value="1"/>
</dbReference>
<dbReference type="Gene3D" id="3.40.50.300">
    <property type="entry name" value="P-loop containing nucleotide triphosphate hydrolases"/>
    <property type="match status" value="1"/>
</dbReference>
<evidence type="ECO:0000256" key="4">
    <source>
        <dbReference type="ARBA" id="ARBA00022679"/>
    </source>
</evidence>
<evidence type="ECO:0000259" key="13">
    <source>
        <dbReference type="Pfam" id="PF02223"/>
    </source>
</evidence>
<feature type="domain" description="Thymidylate kinase-like" evidence="13">
    <location>
        <begin position="10"/>
        <end position="195"/>
    </location>
</feature>
<dbReference type="InterPro" id="IPR039430">
    <property type="entry name" value="Thymidylate_kin-like_dom"/>
</dbReference>
<dbReference type="GO" id="GO:0006227">
    <property type="term" value="P:dUDP biosynthetic process"/>
    <property type="evidence" value="ECO:0007669"/>
    <property type="project" value="TreeGrafter"/>
</dbReference>
<comment type="function">
    <text evidence="11 12">Phosphorylation of dTMP to form dTDP in both de novo and salvage pathways of dTTP synthesis.</text>
</comment>
<dbReference type="InterPro" id="IPR018095">
    <property type="entry name" value="Thymidylate_kin_CS"/>
</dbReference>
<dbReference type="AlphaFoldDB" id="A0A928DQ27"/>
<dbReference type="GO" id="GO:0004798">
    <property type="term" value="F:dTMP kinase activity"/>
    <property type="evidence" value="ECO:0007669"/>
    <property type="project" value="UniProtKB-UniRule"/>
</dbReference>